<evidence type="ECO:0000313" key="1">
    <source>
        <dbReference type="EMBL" id="RCV18437.1"/>
    </source>
</evidence>
<organism evidence="1">
    <name type="scientific">Setaria italica</name>
    <name type="common">Foxtail millet</name>
    <name type="synonym">Panicum italicum</name>
    <dbReference type="NCBI Taxonomy" id="4555"/>
    <lineage>
        <taxon>Eukaryota</taxon>
        <taxon>Viridiplantae</taxon>
        <taxon>Streptophyta</taxon>
        <taxon>Embryophyta</taxon>
        <taxon>Tracheophyta</taxon>
        <taxon>Spermatophyta</taxon>
        <taxon>Magnoliopsida</taxon>
        <taxon>Liliopsida</taxon>
        <taxon>Poales</taxon>
        <taxon>Poaceae</taxon>
        <taxon>PACMAD clade</taxon>
        <taxon>Panicoideae</taxon>
        <taxon>Panicodae</taxon>
        <taxon>Paniceae</taxon>
        <taxon>Cenchrinae</taxon>
        <taxon>Setaria</taxon>
    </lineage>
</organism>
<reference evidence="1" key="2">
    <citation type="submission" date="2015-07" db="EMBL/GenBank/DDBJ databases">
        <authorList>
            <person name="Noorani M."/>
        </authorList>
    </citation>
    <scope>NUCLEOTIDE SEQUENCE</scope>
    <source>
        <strain evidence="1">Yugu1</strain>
    </source>
</reference>
<reference evidence="1" key="1">
    <citation type="journal article" date="2012" name="Nat. Biotechnol.">
        <title>Reference genome sequence of the model plant Setaria.</title>
        <authorList>
            <person name="Bennetzen J.L."/>
            <person name="Schmutz J."/>
            <person name="Wang H."/>
            <person name="Percifield R."/>
            <person name="Hawkins J."/>
            <person name="Pontaroli A.C."/>
            <person name="Estep M."/>
            <person name="Feng L."/>
            <person name="Vaughn J.N."/>
            <person name="Grimwood J."/>
            <person name="Jenkins J."/>
            <person name="Barry K."/>
            <person name="Lindquist E."/>
            <person name="Hellsten U."/>
            <person name="Deshpande S."/>
            <person name="Wang X."/>
            <person name="Wu X."/>
            <person name="Mitros T."/>
            <person name="Triplett J."/>
            <person name="Yang X."/>
            <person name="Ye C.Y."/>
            <person name="Mauro-Herrera M."/>
            <person name="Wang L."/>
            <person name="Li P."/>
            <person name="Sharma M."/>
            <person name="Sharma R."/>
            <person name="Ronald P.C."/>
            <person name="Panaud O."/>
            <person name="Kellogg E.A."/>
            <person name="Brutnell T.P."/>
            <person name="Doust A.N."/>
            <person name="Tuskan G.A."/>
            <person name="Rokhsar D."/>
            <person name="Devos K.M."/>
        </authorList>
    </citation>
    <scope>NUCLEOTIDE SEQUENCE [LARGE SCALE GENOMIC DNA]</scope>
    <source>
        <strain evidence="1">Yugu1</strain>
    </source>
</reference>
<proteinExistence type="predicted"/>
<gene>
    <name evidence="1" type="ORF">SETIT_3G301200v2</name>
</gene>
<accession>A0A368QKD2</accession>
<dbReference type="OrthoDB" id="10488832at2759"/>
<sequence>MKEEVDDPLLFNMAAKHLSINKDMMFVGRGRRIGWQSCRSMMNSLRSPDMPCKLSRTLSISSTPPSGHDKMFLVAIRTRFTGLNTEKVKAWGGATLLPPCSSSSSSCSPLLIVSSKYRPWHSPSMSSESH</sequence>
<dbReference type="EMBL" id="CM003530">
    <property type="protein sequence ID" value="RCV18437.1"/>
    <property type="molecule type" value="Genomic_DNA"/>
</dbReference>
<protein>
    <submittedName>
        <fullName evidence="1">Uncharacterized protein</fullName>
    </submittedName>
</protein>
<name>A0A368QKD2_SETIT</name>
<dbReference type="AlphaFoldDB" id="A0A368QKD2"/>